<keyword evidence="2" id="KW-1185">Reference proteome</keyword>
<gene>
    <name evidence="1" type="ORF">HPB50_011883</name>
</gene>
<organism evidence="1 2">
    <name type="scientific">Hyalomma asiaticum</name>
    <name type="common">Tick</name>
    <dbReference type="NCBI Taxonomy" id="266040"/>
    <lineage>
        <taxon>Eukaryota</taxon>
        <taxon>Metazoa</taxon>
        <taxon>Ecdysozoa</taxon>
        <taxon>Arthropoda</taxon>
        <taxon>Chelicerata</taxon>
        <taxon>Arachnida</taxon>
        <taxon>Acari</taxon>
        <taxon>Parasitiformes</taxon>
        <taxon>Ixodida</taxon>
        <taxon>Ixodoidea</taxon>
        <taxon>Ixodidae</taxon>
        <taxon>Hyalomminae</taxon>
        <taxon>Hyalomma</taxon>
    </lineage>
</organism>
<accession>A0ACB7RVT8</accession>
<proteinExistence type="predicted"/>
<evidence type="ECO:0000313" key="2">
    <source>
        <dbReference type="Proteomes" id="UP000821845"/>
    </source>
</evidence>
<dbReference type="EMBL" id="CM023487">
    <property type="protein sequence ID" value="KAH6925916.1"/>
    <property type="molecule type" value="Genomic_DNA"/>
</dbReference>
<sequence length="114" mass="13056">MDANESQDVHDHVEDPVSLDCAHNRVVVDELHPFQRAQLFDRASATFRTHAQAFERFEQSIPMQFRRGQLQQFQATAAATGSTHASFHRPQGHRTQSTQTEWCATLRRLTLLAQ</sequence>
<protein>
    <submittedName>
        <fullName evidence="1">Uncharacterized protein</fullName>
    </submittedName>
</protein>
<evidence type="ECO:0000313" key="1">
    <source>
        <dbReference type="EMBL" id="KAH6925916.1"/>
    </source>
</evidence>
<dbReference type="Proteomes" id="UP000821845">
    <property type="component" value="Chromosome 7"/>
</dbReference>
<name>A0ACB7RVT8_HYAAI</name>
<comment type="caution">
    <text evidence="1">The sequence shown here is derived from an EMBL/GenBank/DDBJ whole genome shotgun (WGS) entry which is preliminary data.</text>
</comment>
<reference evidence="1" key="1">
    <citation type="submission" date="2020-05" db="EMBL/GenBank/DDBJ databases">
        <title>Large-scale comparative analyses of tick genomes elucidate their genetic diversity and vector capacities.</title>
        <authorList>
            <person name="Jia N."/>
            <person name="Wang J."/>
            <person name="Shi W."/>
            <person name="Du L."/>
            <person name="Sun Y."/>
            <person name="Zhan W."/>
            <person name="Jiang J."/>
            <person name="Wang Q."/>
            <person name="Zhang B."/>
            <person name="Ji P."/>
            <person name="Sakyi L.B."/>
            <person name="Cui X."/>
            <person name="Yuan T."/>
            <person name="Jiang B."/>
            <person name="Yang W."/>
            <person name="Lam T.T.-Y."/>
            <person name="Chang Q."/>
            <person name="Ding S."/>
            <person name="Wang X."/>
            <person name="Zhu J."/>
            <person name="Ruan X."/>
            <person name="Zhao L."/>
            <person name="Wei J."/>
            <person name="Que T."/>
            <person name="Du C."/>
            <person name="Cheng J."/>
            <person name="Dai P."/>
            <person name="Han X."/>
            <person name="Huang E."/>
            <person name="Gao Y."/>
            <person name="Liu J."/>
            <person name="Shao H."/>
            <person name="Ye R."/>
            <person name="Li L."/>
            <person name="Wei W."/>
            <person name="Wang X."/>
            <person name="Wang C."/>
            <person name="Yang T."/>
            <person name="Huo Q."/>
            <person name="Li W."/>
            <person name="Guo W."/>
            <person name="Chen H."/>
            <person name="Zhou L."/>
            <person name="Ni X."/>
            <person name="Tian J."/>
            <person name="Zhou Y."/>
            <person name="Sheng Y."/>
            <person name="Liu T."/>
            <person name="Pan Y."/>
            <person name="Xia L."/>
            <person name="Li J."/>
            <person name="Zhao F."/>
            <person name="Cao W."/>
        </authorList>
    </citation>
    <scope>NUCLEOTIDE SEQUENCE</scope>
    <source>
        <strain evidence="1">Hyas-2018</strain>
    </source>
</reference>